<organism evidence="9">
    <name type="scientific">bioreactor metagenome</name>
    <dbReference type="NCBI Taxonomy" id="1076179"/>
    <lineage>
        <taxon>unclassified sequences</taxon>
        <taxon>metagenomes</taxon>
        <taxon>ecological metagenomes</taxon>
    </lineage>
</organism>
<feature type="domain" description="Arginine repressor C-terminal" evidence="8">
    <location>
        <begin position="84"/>
        <end position="150"/>
    </location>
</feature>
<dbReference type="InterPro" id="IPR036251">
    <property type="entry name" value="Arg_repress_C_sf"/>
</dbReference>
<evidence type="ECO:0000256" key="2">
    <source>
        <dbReference type="ARBA" id="ARBA00008316"/>
    </source>
</evidence>
<dbReference type="SUPFAM" id="SSF55252">
    <property type="entry name" value="C-terminal domain of arginine repressor"/>
    <property type="match status" value="1"/>
</dbReference>
<protein>
    <submittedName>
        <fullName evidence="9">Arginine repressor</fullName>
    </submittedName>
</protein>
<keyword evidence="5" id="KW-0238">DNA-binding</keyword>
<evidence type="ECO:0000256" key="6">
    <source>
        <dbReference type="ARBA" id="ARBA00023163"/>
    </source>
</evidence>
<evidence type="ECO:0000259" key="7">
    <source>
        <dbReference type="Pfam" id="PF01316"/>
    </source>
</evidence>
<dbReference type="GO" id="GO:0034618">
    <property type="term" value="F:arginine binding"/>
    <property type="evidence" value="ECO:0007669"/>
    <property type="project" value="InterPro"/>
</dbReference>
<reference evidence="9" key="1">
    <citation type="submission" date="2019-08" db="EMBL/GenBank/DDBJ databases">
        <authorList>
            <person name="Kucharzyk K."/>
            <person name="Murdoch R.W."/>
            <person name="Higgins S."/>
            <person name="Loffler F."/>
        </authorList>
    </citation>
    <scope>NUCLEOTIDE SEQUENCE</scope>
</reference>
<evidence type="ECO:0000313" key="9">
    <source>
        <dbReference type="EMBL" id="MPN46175.1"/>
    </source>
</evidence>
<dbReference type="InterPro" id="IPR036390">
    <property type="entry name" value="WH_DNA-bd_sf"/>
</dbReference>
<dbReference type="Gene3D" id="1.10.10.10">
    <property type="entry name" value="Winged helix-like DNA-binding domain superfamily/Winged helix DNA-binding domain"/>
    <property type="match status" value="1"/>
</dbReference>
<evidence type="ECO:0000256" key="4">
    <source>
        <dbReference type="ARBA" id="ARBA00023015"/>
    </source>
</evidence>
<keyword evidence="4" id="KW-0805">Transcription regulation</keyword>
<dbReference type="GO" id="GO:0003700">
    <property type="term" value="F:DNA-binding transcription factor activity"/>
    <property type="evidence" value="ECO:0007669"/>
    <property type="project" value="InterPro"/>
</dbReference>
<comment type="subcellular location">
    <subcellularLocation>
        <location evidence="1">Cytoplasm</location>
    </subcellularLocation>
</comment>
<name>A0A645I4D9_9ZZZZ</name>
<comment type="caution">
    <text evidence="9">The sequence shown here is derived from an EMBL/GenBank/DDBJ whole genome shotgun (WGS) entry which is preliminary data.</text>
</comment>
<dbReference type="AlphaFoldDB" id="A0A645I4D9"/>
<keyword evidence="3" id="KW-0963">Cytoplasm</keyword>
<proteinExistence type="inferred from homology"/>
<dbReference type="GO" id="GO:0051259">
    <property type="term" value="P:protein complex oligomerization"/>
    <property type="evidence" value="ECO:0007669"/>
    <property type="project" value="InterPro"/>
</dbReference>
<dbReference type="NCBIfam" id="TIGR01529">
    <property type="entry name" value="argR_whole"/>
    <property type="match status" value="1"/>
</dbReference>
<dbReference type="GO" id="GO:0003677">
    <property type="term" value="F:DNA binding"/>
    <property type="evidence" value="ECO:0007669"/>
    <property type="project" value="UniProtKB-KW"/>
</dbReference>
<comment type="similarity">
    <text evidence="2">Belongs to the ArgR family.</text>
</comment>
<feature type="domain" description="Arginine repressor DNA-binding" evidence="7">
    <location>
        <begin position="6"/>
        <end position="72"/>
    </location>
</feature>
<evidence type="ECO:0000256" key="5">
    <source>
        <dbReference type="ARBA" id="ARBA00023125"/>
    </source>
</evidence>
<dbReference type="Pfam" id="PF02863">
    <property type="entry name" value="Arg_repressor_C"/>
    <property type="match status" value="1"/>
</dbReference>
<dbReference type="Pfam" id="PF01316">
    <property type="entry name" value="Arg_repressor"/>
    <property type="match status" value="1"/>
</dbReference>
<dbReference type="SUPFAM" id="SSF46785">
    <property type="entry name" value="Winged helix' DNA-binding domain"/>
    <property type="match status" value="1"/>
</dbReference>
<dbReference type="InterPro" id="IPR036388">
    <property type="entry name" value="WH-like_DNA-bd_sf"/>
</dbReference>
<gene>
    <name evidence="9" type="primary">argR_33</name>
    <name evidence="9" type="ORF">SDC9_193758</name>
</gene>
<accession>A0A645I4D9</accession>
<dbReference type="InterPro" id="IPR020900">
    <property type="entry name" value="Arg_repress_DNA-bd"/>
</dbReference>
<dbReference type="PANTHER" id="PTHR34471:SF1">
    <property type="entry name" value="ARGININE REPRESSOR"/>
    <property type="match status" value="1"/>
</dbReference>
<sequence>MGLFIMKAKRHAKILEIIHNNQVTTQDELLKYLNDSGLTVTQATISRDIKELRLIKTLGSDGTYHYSTVQQESENISSKFHTLFSDTVTSIDYAGNIVVVKCLSGMATAACAAMDSLKRGDIVGTISGDDTFLCIMKDENKAIDLVTDLKKLMRNR</sequence>
<keyword evidence="6" id="KW-0804">Transcription</keyword>
<dbReference type="HAMAP" id="MF_00173">
    <property type="entry name" value="Arg_repressor"/>
    <property type="match status" value="1"/>
</dbReference>
<evidence type="ECO:0000259" key="8">
    <source>
        <dbReference type="Pfam" id="PF02863"/>
    </source>
</evidence>
<dbReference type="PRINTS" id="PR01467">
    <property type="entry name" value="ARGREPRESSOR"/>
</dbReference>
<dbReference type="GO" id="GO:0005737">
    <property type="term" value="C:cytoplasm"/>
    <property type="evidence" value="ECO:0007669"/>
    <property type="project" value="UniProtKB-SubCell"/>
</dbReference>
<dbReference type="InterPro" id="IPR020899">
    <property type="entry name" value="Arg_repress_C"/>
</dbReference>
<dbReference type="GO" id="GO:0006525">
    <property type="term" value="P:arginine metabolic process"/>
    <property type="evidence" value="ECO:0007669"/>
    <property type="project" value="InterPro"/>
</dbReference>
<dbReference type="PANTHER" id="PTHR34471">
    <property type="entry name" value="ARGININE REPRESSOR"/>
    <property type="match status" value="1"/>
</dbReference>
<evidence type="ECO:0000256" key="1">
    <source>
        <dbReference type="ARBA" id="ARBA00004496"/>
    </source>
</evidence>
<dbReference type="InterPro" id="IPR001669">
    <property type="entry name" value="Arg_repress"/>
</dbReference>
<evidence type="ECO:0000256" key="3">
    <source>
        <dbReference type="ARBA" id="ARBA00022490"/>
    </source>
</evidence>
<dbReference type="Gene3D" id="3.30.1360.40">
    <property type="match status" value="1"/>
</dbReference>
<dbReference type="EMBL" id="VSSQ01106632">
    <property type="protein sequence ID" value="MPN46175.1"/>
    <property type="molecule type" value="Genomic_DNA"/>
</dbReference>